<keyword evidence="10" id="KW-1185">Reference proteome</keyword>
<feature type="signal peptide" evidence="8">
    <location>
        <begin position="1"/>
        <end position="25"/>
    </location>
</feature>
<dbReference type="PANTHER" id="PTHR38050:SF2">
    <property type="entry name" value="FERULOYL ESTERASE C-RELATED"/>
    <property type="match status" value="1"/>
</dbReference>
<evidence type="ECO:0000256" key="4">
    <source>
        <dbReference type="ARBA" id="ARBA00022729"/>
    </source>
</evidence>
<protein>
    <submittedName>
        <fullName evidence="9">Alpha/beta hydrolase family esterase</fullName>
    </submittedName>
</protein>
<comment type="subcellular location">
    <subcellularLocation>
        <location evidence="1">Secreted</location>
    </subcellularLocation>
</comment>
<dbReference type="EMBL" id="JBIRYO010000016">
    <property type="protein sequence ID" value="MFI2476298.1"/>
    <property type="molecule type" value="Genomic_DNA"/>
</dbReference>
<dbReference type="PANTHER" id="PTHR38050">
    <property type="match status" value="1"/>
</dbReference>
<evidence type="ECO:0000256" key="2">
    <source>
        <dbReference type="ARBA" id="ARBA00022525"/>
    </source>
</evidence>
<comment type="caution">
    <text evidence="9">The sequence shown here is derived from an EMBL/GenBank/DDBJ whole genome shotgun (WGS) entry which is preliminary data.</text>
</comment>
<evidence type="ECO:0000256" key="8">
    <source>
        <dbReference type="SAM" id="SignalP"/>
    </source>
</evidence>
<dbReference type="GO" id="GO:0016787">
    <property type="term" value="F:hydrolase activity"/>
    <property type="evidence" value="ECO:0007669"/>
    <property type="project" value="UniProtKB-KW"/>
</dbReference>
<keyword evidence="6" id="KW-0119">Carbohydrate metabolism</keyword>
<evidence type="ECO:0000256" key="7">
    <source>
        <dbReference type="ARBA" id="ARBA00023326"/>
    </source>
</evidence>
<reference evidence="9 10" key="1">
    <citation type="submission" date="2024-10" db="EMBL/GenBank/DDBJ databases">
        <title>The Natural Products Discovery Center: Release of the First 8490 Sequenced Strains for Exploring Actinobacteria Biosynthetic Diversity.</title>
        <authorList>
            <person name="Kalkreuter E."/>
            <person name="Kautsar S.A."/>
            <person name="Yang D."/>
            <person name="Bader C.D."/>
            <person name="Teijaro C.N."/>
            <person name="Fluegel L."/>
            <person name="Davis C.M."/>
            <person name="Simpson J.R."/>
            <person name="Lauterbach L."/>
            <person name="Steele A.D."/>
            <person name="Gui C."/>
            <person name="Meng S."/>
            <person name="Li G."/>
            <person name="Viehrig K."/>
            <person name="Ye F."/>
            <person name="Su P."/>
            <person name="Kiefer A.F."/>
            <person name="Nichols A."/>
            <person name="Cepeda A.J."/>
            <person name="Yan W."/>
            <person name="Fan B."/>
            <person name="Jiang Y."/>
            <person name="Adhikari A."/>
            <person name="Zheng C.-J."/>
            <person name="Schuster L."/>
            <person name="Cowan T.M."/>
            <person name="Smanski M.J."/>
            <person name="Chevrette M.G."/>
            <person name="De Carvalho L.P.S."/>
            <person name="Shen B."/>
        </authorList>
    </citation>
    <scope>NUCLEOTIDE SEQUENCE [LARGE SCALE GENOMIC DNA]</scope>
    <source>
        <strain evidence="9 10">NPDC019275</strain>
    </source>
</reference>
<evidence type="ECO:0000256" key="1">
    <source>
        <dbReference type="ARBA" id="ARBA00004613"/>
    </source>
</evidence>
<evidence type="ECO:0000313" key="10">
    <source>
        <dbReference type="Proteomes" id="UP001611415"/>
    </source>
</evidence>
<dbReference type="RefSeq" id="WP_397093642.1">
    <property type="nucleotide sequence ID" value="NZ_JBIRYO010000016.1"/>
</dbReference>
<dbReference type="Pfam" id="PF10503">
    <property type="entry name" value="Esterase_PHB"/>
    <property type="match status" value="1"/>
</dbReference>
<dbReference type="Gene3D" id="3.40.50.1820">
    <property type="entry name" value="alpha/beta hydrolase"/>
    <property type="match status" value="1"/>
</dbReference>
<accession>A0ABW7X5B2</accession>
<gene>
    <name evidence="9" type="ORF">ACH49W_23210</name>
</gene>
<dbReference type="SUPFAM" id="SSF53474">
    <property type="entry name" value="alpha/beta-Hydrolases"/>
    <property type="match status" value="1"/>
</dbReference>
<keyword evidence="2" id="KW-0964">Secreted</keyword>
<evidence type="ECO:0000256" key="6">
    <source>
        <dbReference type="ARBA" id="ARBA00023277"/>
    </source>
</evidence>
<keyword evidence="4 8" id="KW-0732">Signal</keyword>
<dbReference type="PROSITE" id="PS51257">
    <property type="entry name" value="PROKAR_LIPOPROTEIN"/>
    <property type="match status" value="1"/>
</dbReference>
<evidence type="ECO:0000313" key="9">
    <source>
        <dbReference type="EMBL" id="MFI2476298.1"/>
    </source>
</evidence>
<evidence type="ECO:0000256" key="5">
    <source>
        <dbReference type="ARBA" id="ARBA00022801"/>
    </source>
</evidence>
<sequence>MLKTLAGAVVCAALVLTAACGHSSAKSPDDPYLTLDHAGAQRHYLVHRPAAPAQGRPAAVLVFHGGGGSAAQMAETSGFNRSADANGFIAVYPEGIDRSWNDGRGADTRAGAAGVDDVGFVAALIDHLIAAYDVDPARIYATGMSNGGMLTQYLGCRLSGRLAAIAPVAGSLAVANEPDCTLAQPLPVLQIHGTADRIVPYEGGVVRVTSGNRGGAGTQPVLSVAATQQLWRAKNNCPPPVSSQLPARTDDGTSVTMDASRCPGNVDVVLYTITNGGHTWPGSEGRLPEVVVGPVSHQIDAAETIWNFFAVH</sequence>
<keyword evidence="5 9" id="KW-0378">Hydrolase</keyword>
<dbReference type="InterPro" id="IPR029058">
    <property type="entry name" value="AB_hydrolase_fold"/>
</dbReference>
<dbReference type="InterPro" id="IPR010126">
    <property type="entry name" value="Esterase_phb"/>
</dbReference>
<dbReference type="InterPro" id="IPR043595">
    <property type="entry name" value="FaeB/C/D"/>
</dbReference>
<feature type="chain" id="PRO_5047070987" evidence="8">
    <location>
        <begin position="26"/>
        <end position="312"/>
    </location>
</feature>
<dbReference type="Proteomes" id="UP001611415">
    <property type="component" value="Unassembled WGS sequence"/>
</dbReference>
<keyword evidence="7" id="KW-0624">Polysaccharide degradation</keyword>
<keyword evidence="3" id="KW-0858">Xylan degradation</keyword>
<organism evidence="9 10">
    <name type="scientific">Nocardia xishanensis</name>
    <dbReference type="NCBI Taxonomy" id="238964"/>
    <lineage>
        <taxon>Bacteria</taxon>
        <taxon>Bacillati</taxon>
        <taxon>Actinomycetota</taxon>
        <taxon>Actinomycetes</taxon>
        <taxon>Mycobacteriales</taxon>
        <taxon>Nocardiaceae</taxon>
        <taxon>Nocardia</taxon>
    </lineage>
</organism>
<evidence type="ECO:0000256" key="3">
    <source>
        <dbReference type="ARBA" id="ARBA00022651"/>
    </source>
</evidence>
<proteinExistence type="predicted"/>
<name>A0ABW7X5B2_9NOCA</name>